<evidence type="ECO:0000256" key="2">
    <source>
        <dbReference type="ARBA" id="ARBA00009477"/>
    </source>
</evidence>
<dbReference type="GO" id="GO:0015031">
    <property type="term" value="P:protein transport"/>
    <property type="evidence" value="ECO:0007669"/>
    <property type="project" value="InterPro"/>
</dbReference>
<dbReference type="GO" id="GO:0005886">
    <property type="term" value="C:plasma membrane"/>
    <property type="evidence" value="ECO:0007669"/>
    <property type="project" value="UniProtKB-SubCell"/>
</dbReference>
<protein>
    <recommendedName>
        <fullName evidence="9">Membrane fusion protein (MFP) family protein</fullName>
    </recommendedName>
</protein>
<dbReference type="InterPro" id="IPR058647">
    <property type="entry name" value="BSH_CzcB-like"/>
</dbReference>
<evidence type="ECO:0000313" key="13">
    <source>
        <dbReference type="Proteomes" id="UP000482155"/>
    </source>
</evidence>
<evidence type="ECO:0000256" key="8">
    <source>
        <dbReference type="ARBA" id="ARBA00023136"/>
    </source>
</evidence>
<dbReference type="PRINTS" id="PR01490">
    <property type="entry name" value="RTXTOXIND"/>
</dbReference>
<evidence type="ECO:0000256" key="3">
    <source>
        <dbReference type="ARBA" id="ARBA00022448"/>
    </source>
</evidence>
<evidence type="ECO:0000259" key="10">
    <source>
        <dbReference type="Pfam" id="PF25973"/>
    </source>
</evidence>
<evidence type="ECO:0000256" key="1">
    <source>
        <dbReference type="ARBA" id="ARBA00004377"/>
    </source>
</evidence>
<evidence type="ECO:0000256" key="5">
    <source>
        <dbReference type="ARBA" id="ARBA00022519"/>
    </source>
</evidence>
<keyword evidence="3 9" id="KW-0813">Transport</keyword>
<sequence length="456" mass="51107">MEPADKPFVELARRRKKERAEATVTEFLPDADELERRPLPPYLRYTLHIMLAVLVSFVIWACLAEIEQIVVARGKLITHLPNVVVQPLETSIIQSIDVRVGQVVKKGDRLATLDATFANADEAQLRSRLSSLDTQIKTIETELTGGSAAAGSVNADGKLQAMLSEERQANLRAQQFKLNENIARLHASLETNRHDQTVLDARVKSLREIEAMQERLLQQNFGARANYLAAQEKRLEVERDLQTARYREQEIKRELGAAEADRSAFSKGWRQKMMEDLLAISRERDSINEQLTKADKRNKLVTLTAPQDAVVLNIAKLSQGSVVKEAEQLFTLVPLGGPLEAEVQIDSLDVGYVKARDRVHLKFDAFPFQRHGTAEGAVRNISEDAFKRDTPAAAGTDSFYLGQIDFKADQLKNMSNKSRLLPGMSLAAEIVVGRRTVMSYLMWPLTKGLDEAIREP</sequence>
<dbReference type="Gene3D" id="2.40.50.100">
    <property type="match status" value="1"/>
</dbReference>
<evidence type="ECO:0000256" key="7">
    <source>
        <dbReference type="ARBA" id="ARBA00022989"/>
    </source>
</evidence>
<comment type="subcellular location">
    <subcellularLocation>
        <location evidence="1 9">Cell inner membrane</location>
        <topology evidence="1 9">Single-pass membrane protein</topology>
    </subcellularLocation>
</comment>
<dbReference type="Proteomes" id="UP000482155">
    <property type="component" value="Unassembled WGS sequence"/>
</dbReference>
<keyword evidence="4 9" id="KW-1003">Cell membrane</keyword>
<dbReference type="Pfam" id="PF25973">
    <property type="entry name" value="BSH_CzcB"/>
    <property type="match status" value="1"/>
</dbReference>
<feature type="domain" description="AprE-like beta-barrel" evidence="11">
    <location>
        <begin position="339"/>
        <end position="432"/>
    </location>
</feature>
<dbReference type="InterPro" id="IPR010129">
    <property type="entry name" value="T1SS_HlyD"/>
</dbReference>
<gene>
    <name evidence="12" type="ORF">G3574_01115</name>
</gene>
<accession>A0A6B3SLX7</accession>
<evidence type="ECO:0000259" key="11">
    <source>
        <dbReference type="Pfam" id="PF26002"/>
    </source>
</evidence>
<keyword evidence="5 9" id="KW-0997">Cell inner membrane</keyword>
<name>A0A6B3SLX7_9BURK</name>
<feature type="domain" description="CzcB-like barrel-sandwich hybrid" evidence="10">
    <location>
        <begin position="84"/>
        <end position="332"/>
    </location>
</feature>
<dbReference type="InterPro" id="IPR050739">
    <property type="entry name" value="MFP"/>
</dbReference>
<evidence type="ECO:0000256" key="4">
    <source>
        <dbReference type="ARBA" id="ARBA00022475"/>
    </source>
</evidence>
<dbReference type="RefSeq" id="WP_163960032.1">
    <property type="nucleotide sequence ID" value="NZ_JAAIVB010000007.1"/>
</dbReference>
<proteinExistence type="inferred from homology"/>
<dbReference type="PANTHER" id="PTHR30386:SF27">
    <property type="entry name" value="MEMBRANE FUSION PROTEIN (MFP) FAMILY PROTEIN"/>
    <property type="match status" value="1"/>
</dbReference>
<evidence type="ECO:0000313" key="12">
    <source>
        <dbReference type="EMBL" id="NEX59666.1"/>
    </source>
</evidence>
<dbReference type="AlphaFoldDB" id="A0A6B3SLX7"/>
<evidence type="ECO:0000256" key="9">
    <source>
        <dbReference type="RuleBase" id="RU365093"/>
    </source>
</evidence>
<reference evidence="12 13" key="1">
    <citation type="submission" date="2020-02" db="EMBL/GenBank/DDBJ databases">
        <authorList>
            <person name="Kim M.K."/>
        </authorList>
    </citation>
    <scope>NUCLEOTIDE SEQUENCE [LARGE SCALE GENOMIC DNA]</scope>
    <source>
        <strain evidence="12 13">17J57-3</strain>
    </source>
</reference>
<evidence type="ECO:0000256" key="6">
    <source>
        <dbReference type="ARBA" id="ARBA00022692"/>
    </source>
</evidence>
<keyword evidence="13" id="KW-1185">Reference proteome</keyword>
<organism evidence="12 13">
    <name type="scientific">Noviherbaspirillum galbum</name>
    <dbReference type="NCBI Taxonomy" id="2709383"/>
    <lineage>
        <taxon>Bacteria</taxon>
        <taxon>Pseudomonadati</taxon>
        <taxon>Pseudomonadota</taxon>
        <taxon>Betaproteobacteria</taxon>
        <taxon>Burkholderiales</taxon>
        <taxon>Oxalobacteraceae</taxon>
        <taxon>Noviherbaspirillum</taxon>
    </lineage>
</organism>
<dbReference type="EMBL" id="JAAIVB010000007">
    <property type="protein sequence ID" value="NEX59666.1"/>
    <property type="molecule type" value="Genomic_DNA"/>
</dbReference>
<keyword evidence="6" id="KW-0812">Transmembrane</keyword>
<dbReference type="PANTHER" id="PTHR30386">
    <property type="entry name" value="MEMBRANE FUSION SUBUNIT OF EMRAB-TOLC MULTIDRUG EFFLUX PUMP"/>
    <property type="match status" value="1"/>
</dbReference>
<dbReference type="Gene3D" id="2.40.30.170">
    <property type="match status" value="1"/>
</dbReference>
<keyword evidence="8" id="KW-0472">Membrane</keyword>
<comment type="caution">
    <text evidence="12">The sequence shown here is derived from an EMBL/GenBank/DDBJ whole genome shotgun (WGS) entry which is preliminary data.</text>
</comment>
<keyword evidence="7" id="KW-1133">Transmembrane helix</keyword>
<dbReference type="Pfam" id="PF26002">
    <property type="entry name" value="Beta-barrel_AprE"/>
    <property type="match status" value="1"/>
</dbReference>
<dbReference type="NCBIfam" id="TIGR01843">
    <property type="entry name" value="type_I_hlyD"/>
    <property type="match status" value="1"/>
</dbReference>
<comment type="similarity">
    <text evidence="2 9">Belongs to the membrane fusion protein (MFP) (TC 8.A.1) family.</text>
</comment>
<dbReference type="InterPro" id="IPR058982">
    <property type="entry name" value="Beta-barrel_AprE"/>
</dbReference>